<gene>
    <name evidence="3" type="ORF">F4V43_14790</name>
</gene>
<comment type="caution">
    <text evidence="3">The sequence shown here is derived from an EMBL/GenBank/DDBJ whole genome shotgun (WGS) entry which is preliminary data.</text>
</comment>
<feature type="compositionally biased region" description="Low complexity" evidence="1">
    <location>
        <begin position="392"/>
        <end position="401"/>
    </location>
</feature>
<evidence type="ECO:0000313" key="3">
    <source>
        <dbReference type="EMBL" id="KAA9000393.1"/>
    </source>
</evidence>
<dbReference type="CDD" id="cd00118">
    <property type="entry name" value="LysM"/>
    <property type="match status" value="1"/>
</dbReference>
<feature type="region of interest" description="Disordered" evidence="1">
    <location>
        <begin position="1"/>
        <end position="26"/>
    </location>
</feature>
<dbReference type="EMBL" id="VYKK01000021">
    <property type="protein sequence ID" value="KAA9000393.1"/>
    <property type="molecule type" value="Genomic_DNA"/>
</dbReference>
<dbReference type="Proteomes" id="UP000367750">
    <property type="component" value="Unassembled WGS sequence"/>
</dbReference>
<feature type="compositionally biased region" description="Basic and acidic residues" evidence="1">
    <location>
        <begin position="340"/>
        <end position="357"/>
    </location>
</feature>
<sequence length="466" mass="50447">MGRRSGHIHGKSVIMGPAPGQVRDETGPRRRIFPVFDQSNGLRFDIYERVQLPQDLPGIAELEEVELVPDIRVVPKGSQAELYGRLVLTGLYRSEDDRTQRLEHFIPVEITVPLTRVGSIEEVGVEIDNFDIDLLSMRTVNLTGVLSLRGVGEPAGMPAWQKEEYTVAYAPSGSASDQRAEPASPAEEESLYENSLWTYGEGLSEESEPERDSEEPQAYEPETGFYPGLQNEPELTVAALGLDKKDESVTFREKCESEPVEAAPEEGWAALSQAAPREAAAPAATLADGEEAAGVREPEAEEPAAAEWADAASSAPWATPLEAAAPLDPEAAEDAAAFPPEEKPDLKVALGSKKEASGDGGAAVTFSSLLSSSRSLGERTGSPDPEEKEEQGAAAGAASGEPEWKSRFIRSLEGTEPFRRVRLCIVQREETLDSIAEKYRISARELTLYNRLASGAVEEGQILYIP</sequence>
<dbReference type="InterPro" id="IPR048862">
    <property type="entry name" value="SPOCS_spoVID_N"/>
</dbReference>
<reference evidence="3 4" key="1">
    <citation type="submission" date="2019-09" db="EMBL/GenBank/DDBJ databases">
        <title>Bacillus ochoae sp. nov., Paenibacillus whitsoniae sp. nov., Paenibacillus spiritus sp. nov. Isolated from the Mars Exploration Rover during spacecraft assembly.</title>
        <authorList>
            <person name="Seuylemezian A."/>
            <person name="Vaishampayan P."/>
        </authorList>
    </citation>
    <scope>NUCLEOTIDE SEQUENCE [LARGE SCALE GENOMIC DNA]</scope>
    <source>
        <strain evidence="3 4">MER_111</strain>
    </source>
</reference>
<feature type="domain" description="LysM" evidence="2">
    <location>
        <begin position="422"/>
        <end position="465"/>
    </location>
</feature>
<evidence type="ECO:0000256" key="1">
    <source>
        <dbReference type="SAM" id="MobiDB-lite"/>
    </source>
</evidence>
<dbReference type="SMART" id="SM00257">
    <property type="entry name" value="LysM"/>
    <property type="match status" value="1"/>
</dbReference>
<feature type="compositionally biased region" description="Low complexity" evidence="1">
    <location>
        <begin position="269"/>
        <end position="287"/>
    </location>
</feature>
<dbReference type="Pfam" id="PF01476">
    <property type="entry name" value="LysM"/>
    <property type="match status" value="1"/>
</dbReference>
<dbReference type="OrthoDB" id="2966368at2"/>
<evidence type="ECO:0000259" key="2">
    <source>
        <dbReference type="PROSITE" id="PS51782"/>
    </source>
</evidence>
<proteinExistence type="predicted"/>
<dbReference type="AlphaFoldDB" id="A0A5J5G2U7"/>
<dbReference type="InterPro" id="IPR036779">
    <property type="entry name" value="LysM_dom_sf"/>
</dbReference>
<accession>A0A5J5G2U7</accession>
<protein>
    <submittedName>
        <fullName evidence="3">LysM peptidoglycan-binding domain-containing protein</fullName>
    </submittedName>
</protein>
<feature type="compositionally biased region" description="Low complexity" evidence="1">
    <location>
        <begin position="305"/>
        <end position="339"/>
    </location>
</feature>
<dbReference type="PROSITE" id="PS51782">
    <property type="entry name" value="LYSM"/>
    <property type="match status" value="1"/>
</dbReference>
<evidence type="ECO:0000313" key="4">
    <source>
        <dbReference type="Proteomes" id="UP000367750"/>
    </source>
</evidence>
<feature type="region of interest" description="Disordered" evidence="1">
    <location>
        <begin position="250"/>
        <end position="402"/>
    </location>
</feature>
<dbReference type="InterPro" id="IPR018392">
    <property type="entry name" value="LysM"/>
</dbReference>
<dbReference type="SUPFAM" id="SSF54106">
    <property type="entry name" value="LysM domain"/>
    <property type="match status" value="1"/>
</dbReference>
<dbReference type="Gene3D" id="3.10.350.10">
    <property type="entry name" value="LysM domain"/>
    <property type="match status" value="1"/>
</dbReference>
<feature type="compositionally biased region" description="Acidic residues" evidence="1">
    <location>
        <begin position="203"/>
        <end position="217"/>
    </location>
</feature>
<organism evidence="3 4">
    <name type="scientific">Paenibacillus spiritus</name>
    <dbReference type="NCBI Taxonomy" id="2496557"/>
    <lineage>
        <taxon>Bacteria</taxon>
        <taxon>Bacillati</taxon>
        <taxon>Bacillota</taxon>
        <taxon>Bacilli</taxon>
        <taxon>Bacillales</taxon>
        <taxon>Paenibacillaceae</taxon>
        <taxon>Paenibacillus</taxon>
    </lineage>
</organism>
<dbReference type="Pfam" id="PF20918">
    <property type="entry name" value="SPOCS_spoVID-N"/>
    <property type="match status" value="1"/>
</dbReference>
<feature type="compositionally biased region" description="Basic residues" evidence="1">
    <location>
        <begin position="1"/>
        <end position="10"/>
    </location>
</feature>
<name>A0A5J5G2U7_9BACL</name>
<keyword evidence="4" id="KW-1185">Reference proteome</keyword>
<feature type="region of interest" description="Disordered" evidence="1">
    <location>
        <begin position="171"/>
        <end position="231"/>
    </location>
</feature>